<name>A0ABU4PBL4_AZOBR</name>
<evidence type="ECO:0000313" key="2">
    <source>
        <dbReference type="Proteomes" id="UP001277471"/>
    </source>
</evidence>
<reference evidence="1 2" key="1">
    <citation type="submission" date="2023-11" db="EMBL/GenBank/DDBJ databases">
        <title>MicrobeMod: A computational toolkit for identifying prokaryotic methylation and restriction-modification with nanopore sequencing.</title>
        <authorList>
            <person name="Crits-Christoph A."/>
            <person name="Kang S.C."/>
            <person name="Lee H."/>
            <person name="Ostrov N."/>
        </authorList>
    </citation>
    <scope>NUCLEOTIDE SEQUENCE [LARGE SCALE GENOMIC DNA]</scope>
    <source>
        <strain evidence="1 2">ATCC 29145</strain>
    </source>
</reference>
<dbReference type="Proteomes" id="UP001277471">
    <property type="component" value="Unassembled WGS sequence"/>
</dbReference>
<accession>A0ABU4PBL4</accession>
<dbReference type="GeneID" id="56452150"/>
<dbReference type="RefSeq" id="WP_143265654.1">
    <property type="nucleotide sequence ID" value="NZ_CP012914.1"/>
</dbReference>
<proteinExistence type="predicted"/>
<protein>
    <submittedName>
        <fullName evidence="1">Uncharacterized protein</fullName>
    </submittedName>
</protein>
<organism evidence="1 2">
    <name type="scientific">Azospirillum brasilense</name>
    <dbReference type="NCBI Taxonomy" id="192"/>
    <lineage>
        <taxon>Bacteria</taxon>
        <taxon>Pseudomonadati</taxon>
        <taxon>Pseudomonadota</taxon>
        <taxon>Alphaproteobacteria</taxon>
        <taxon>Rhodospirillales</taxon>
        <taxon>Azospirillaceae</taxon>
        <taxon>Azospirillum</taxon>
    </lineage>
</organism>
<dbReference type="EMBL" id="JAWXYC010000004">
    <property type="protein sequence ID" value="MDX5954980.1"/>
    <property type="molecule type" value="Genomic_DNA"/>
</dbReference>
<gene>
    <name evidence="1" type="ORF">SIM66_27805</name>
</gene>
<evidence type="ECO:0000313" key="1">
    <source>
        <dbReference type="EMBL" id="MDX5954980.1"/>
    </source>
</evidence>
<comment type="caution">
    <text evidence="1">The sequence shown here is derived from an EMBL/GenBank/DDBJ whole genome shotgun (WGS) entry which is preliminary data.</text>
</comment>
<sequence length="119" mass="13597">MSEEKFAELVDLLDVKTADSSLLWYDDGSDSRFFAQLGAFSIRIYRVSLEFGDDFDIYIEIVDENGDVIDSFSDLSLKDLNTDKINYYRKMNKLYVAARRSAKGADKAIDSVISELKKK</sequence>
<keyword evidence="2" id="KW-1185">Reference proteome</keyword>